<feature type="region of interest" description="Disordered" evidence="6">
    <location>
        <begin position="721"/>
        <end position="754"/>
    </location>
</feature>
<keyword evidence="3" id="KW-0378">Hydrolase</keyword>
<dbReference type="EMBL" id="BKCJ010000587">
    <property type="protein sequence ID" value="GEU34535.1"/>
    <property type="molecule type" value="Genomic_DNA"/>
</dbReference>
<dbReference type="SUPFAM" id="SSF53098">
    <property type="entry name" value="Ribonuclease H-like"/>
    <property type="match status" value="1"/>
</dbReference>
<feature type="region of interest" description="Disordered" evidence="6">
    <location>
        <begin position="1536"/>
        <end position="1581"/>
    </location>
</feature>
<feature type="region of interest" description="Disordered" evidence="6">
    <location>
        <begin position="164"/>
        <end position="205"/>
    </location>
</feature>
<feature type="compositionally biased region" description="Basic residues" evidence="6">
    <location>
        <begin position="349"/>
        <end position="359"/>
    </location>
</feature>
<evidence type="ECO:0000256" key="1">
    <source>
        <dbReference type="ARBA" id="ARBA00022670"/>
    </source>
</evidence>
<dbReference type="InterPro" id="IPR054722">
    <property type="entry name" value="PolX-like_BBD"/>
</dbReference>
<feature type="compositionally biased region" description="Polar residues" evidence="6">
    <location>
        <begin position="1536"/>
        <end position="1569"/>
    </location>
</feature>
<feature type="compositionally biased region" description="Low complexity" evidence="6">
    <location>
        <begin position="183"/>
        <end position="201"/>
    </location>
</feature>
<evidence type="ECO:0000256" key="5">
    <source>
        <dbReference type="SAM" id="Coils"/>
    </source>
</evidence>
<sequence length="2298" mass="262946">MSSLFVDTHNVVAILEKSDAAEGFEQVIDFLSGSYIHYALTASPHTYISCIKQFWNTAFVKRSGDVTSLVRNVDSSSKFYMYPRFIQLIIHNQVGDLSTHTTRFISPTLTQKVFANIRRVGKGFLGVETPLFEGMLAVGQPAEEGLVAEQVQVDDDAAAAVEEHVAEDVSHDAIQSPPPHAIPSPSQEPSSPPQQQQSSPQALPHDAEFPTQLQQNDNAAQKLVIVKLKARVKKLEKANMVKSSKLRRLRKVGASRRVESSADMEDVFNQGRMIDDMDMDEGIELVKDAEEDDSEVQEVVEVVTTAKLITEPTIHAAAPTVVAAYTRRRKRVIIRDPEEELPLKTPTKTPKRYQGMKKRPQTESEARKNMMIYLKNTAGYKMDFFKGMTYAQICPIFQASINETPAQKAAKRRKLSEEAQEAEDLRKRLEVVEDEDDDVVVNATPLASQVPVVDYQIVLVDNKPRFKIIRADETRQFYINRYGNSNLVPKLQTAEDLQGDVLLHYDAEVEKRVKRLMRGTIQNKVNRETLFTNEFDQFVAEPGEALVSVYNRFAQLMNDLERNDLHFLIVTINIKFMNSLQLEWLKYVTQVRLAKHLTVDTFDELFDYLQQFEKLVNTSRAKKLEKSHDSLALVAHTGSSSRNTSSYYVTHPTSVVDYWTPIKRSNYDDKYQQDDIQTNSEDPLTSAMLLLAQAITQNFSNPTNNRLRTSSNTRNQAIIQGDRVSIQSRNSGNAGRNNRRAYSPEEVVEGSNETGNVQRTLRNSSSGNTSTVQCYNCSGKGHYARNCLKPRVQDSKYLMEQMLLAKQDEAEHQVELSMLLNHECVDNSLHAEIKQIKRKSIEIQEGLQARIKIIEKDVQRCEKESVDFELKLHHEKENHNWDSTLQNNNTKYLDYSCISKMEKLKHKNVSSDFQMQSLIKERDNVKVEYQNLFDSIKKTRSQTQQEIDELIAHVSKKTYAYGAIHAKNKNLLFIISELKTRLKNVKKGENSNKNVITSGMYKVFTPQESQTHSAKSGLFSTGMNDASSVRRSLNRDSHNKKSVLANSKNSAKKVAVYVRKNKQTDNTSANVISNKENVIDVDVANASKAKTLLCVSCMQNVLLLCHDKCLANHRLNMHSNARRTLSTTSRTPKSSDTTYVVLKTRFFEKLAQSKTLDTTSIVSKPKINVGSASKAKNKVVQIVLWIVDSGCLKHMTDDRSLLRNFIKKFMGTIRFGNDNFAAITGYGDYIQGNITICHVYYVEGLGHNLFSVGLLHLNFGTIKDLTRLDLVNGLLKFKYGKDQLCSACERGKIKKASHLSKLVPSDNSKLELLYMDLYRPMRVALINGKKYFFVIMDDYSRYTWVYFLHSKDETPEIIKKFIAQAQLNYKAKVCKIHTDNGTEFKNATLKAHYEKLGIIQQFSIAHTPKQNEVVERRNRTLVEAARTMLIFSRLLKLLWAEAVATACFTQNWSIIHTRYTKKPYELLRGRKPKVEYFHVFSSLCYPRNDRDDLGKMKPKADIEVFIEPMITPSKEDLDNLFGPMFKEYFRKNSSDTPINSAAQPTQCHEDSPSTSSISNFHQVQPSTHSWTKDHPLDQVIGDPSKPVMTRQWLHADSKEVYVSQPEGFIDPEFPNHVYRLKKALYSLKQAPRAWYDKLSFFIIDHGFTKGIVDPTSFTRPHGGDILLVQVYVDDIIFGSTNPDFSKRVASLIKNNFEMSMMGELKFFLRIQGHQSPRGIFISQPQYAIKLLKKHGLDECVLISTPMATERLDADLQGTPTDQTTYRRMIEGLMYLTSSCPDIAYDNVHPDELCPPNKQYDLMDANKKIDLEHVRCPSESKILTNIIKNHPLRFSIAASLSVSWIYMLQFWHTLKEDSSKYKLKFMLDRKELSLTLDDFRMIFHLPQATNNNHDRFMPPPSFSDMILFYKNHLDSLWRYKDKVGMKIPDWMISGAMKQTEHYRMYAEVFGIDVPLTQSQPTKSTQEMHRTPSAPRSLNPKVDTTESSAPTRSTVIRLRVPQRRSTRLTTPAPVPTVDKADELILQDTLQMVEGQENVIDNISIPKNDEHNIPNTRLEPRNDKESPEVEVTNIVIRVNVYDKEEEEDEITDEVYELKRKEKRKIVEESRNTPFPAPIRSPRIHVDLVYLDTEKLQELTVTTPSSSSLTQIDFCIILERKKNKEEMEKMIAKAILQECGNIQVSLNIDEAKLKKIADEMLRQRCTLGDEHQYHIDQMKNFLKSNIVWENQKEILVSPHLRKTTPLVLSCQRDPEAPTLSLINQDLLYVKKGNSGPEKIVLSLHKFFTVVFNDDDIEERTSR</sequence>
<evidence type="ECO:0000259" key="8">
    <source>
        <dbReference type="PROSITE" id="PS50994"/>
    </source>
</evidence>
<dbReference type="InterPro" id="IPR012337">
    <property type="entry name" value="RNaseH-like_sf"/>
</dbReference>
<accession>A0A6L2JF31</accession>
<dbReference type="InterPro" id="IPR039537">
    <property type="entry name" value="Retrotran_Ty1/copia-like"/>
</dbReference>
<dbReference type="PROSITE" id="PS50994">
    <property type="entry name" value="INTEGRASE"/>
    <property type="match status" value="1"/>
</dbReference>
<name>A0A6L2JF31_TANCI</name>
<evidence type="ECO:0000259" key="7">
    <source>
        <dbReference type="PROSITE" id="PS50158"/>
    </source>
</evidence>
<feature type="region of interest" description="Disordered" evidence="6">
    <location>
        <begin position="1956"/>
        <end position="1991"/>
    </location>
</feature>
<evidence type="ECO:0000256" key="4">
    <source>
        <dbReference type="PROSITE-ProRule" id="PRU00047"/>
    </source>
</evidence>
<dbReference type="PANTHER" id="PTHR42648:SF32">
    <property type="entry name" value="RIBONUCLEASE H-LIKE DOMAIN, GAG-PRE-INTEGRASE DOMAIN PROTEIN-RELATED"/>
    <property type="match status" value="1"/>
</dbReference>
<keyword evidence="1" id="KW-0645">Protease</keyword>
<feature type="domain" description="Integrase catalytic" evidence="8">
    <location>
        <begin position="1300"/>
        <end position="1471"/>
    </location>
</feature>
<proteinExistence type="predicted"/>
<dbReference type="GO" id="GO:0015074">
    <property type="term" value="P:DNA integration"/>
    <property type="evidence" value="ECO:0007669"/>
    <property type="project" value="InterPro"/>
</dbReference>
<dbReference type="InterPro" id="IPR036875">
    <property type="entry name" value="Znf_CCHC_sf"/>
</dbReference>
<evidence type="ECO:0000256" key="6">
    <source>
        <dbReference type="SAM" id="MobiDB-lite"/>
    </source>
</evidence>
<dbReference type="InterPro" id="IPR001584">
    <property type="entry name" value="Integrase_cat-core"/>
</dbReference>
<dbReference type="GO" id="GO:0008233">
    <property type="term" value="F:peptidase activity"/>
    <property type="evidence" value="ECO:0007669"/>
    <property type="project" value="UniProtKB-KW"/>
</dbReference>
<evidence type="ECO:0000256" key="2">
    <source>
        <dbReference type="ARBA" id="ARBA00022723"/>
    </source>
</evidence>
<dbReference type="PANTHER" id="PTHR42648">
    <property type="entry name" value="TRANSPOSASE, PUTATIVE-RELATED"/>
    <property type="match status" value="1"/>
</dbReference>
<dbReference type="Gene3D" id="4.10.60.10">
    <property type="entry name" value="Zinc finger, CCHC-type"/>
    <property type="match status" value="1"/>
</dbReference>
<feature type="compositionally biased region" description="Basic and acidic residues" evidence="6">
    <location>
        <begin position="2044"/>
        <end position="2063"/>
    </location>
</feature>
<dbReference type="SUPFAM" id="SSF57756">
    <property type="entry name" value="Retrovirus zinc finger-like domains"/>
    <property type="match status" value="1"/>
</dbReference>
<dbReference type="Pfam" id="PF22936">
    <property type="entry name" value="Pol_BBD"/>
    <property type="match status" value="1"/>
</dbReference>
<feature type="coiled-coil region" evidence="5">
    <location>
        <begin position="408"/>
        <end position="435"/>
    </location>
</feature>
<evidence type="ECO:0000313" key="9">
    <source>
        <dbReference type="EMBL" id="GEU34535.1"/>
    </source>
</evidence>
<dbReference type="InterPro" id="IPR013103">
    <property type="entry name" value="RVT_2"/>
</dbReference>
<feature type="region of interest" description="Disordered" evidence="6">
    <location>
        <begin position="342"/>
        <end position="364"/>
    </location>
</feature>
<comment type="caution">
    <text evidence="9">The sequence shown here is derived from an EMBL/GenBank/DDBJ whole genome shotgun (WGS) entry which is preliminary data.</text>
</comment>
<dbReference type="Pfam" id="PF07727">
    <property type="entry name" value="RVT_2"/>
    <property type="match status" value="1"/>
</dbReference>
<feature type="domain" description="CCHC-type" evidence="7">
    <location>
        <begin position="774"/>
        <end position="787"/>
    </location>
</feature>
<dbReference type="SMART" id="SM00343">
    <property type="entry name" value="ZnF_C2HC"/>
    <property type="match status" value="1"/>
</dbReference>
<dbReference type="GO" id="GO:0003676">
    <property type="term" value="F:nucleic acid binding"/>
    <property type="evidence" value="ECO:0007669"/>
    <property type="project" value="InterPro"/>
</dbReference>
<keyword evidence="4" id="KW-0863">Zinc-finger</keyword>
<dbReference type="InterPro" id="IPR036397">
    <property type="entry name" value="RNaseH_sf"/>
</dbReference>
<dbReference type="GO" id="GO:0006508">
    <property type="term" value="P:proteolysis"/>
    <property type="evidence" value="ECO:0007669"/>
    <property type="project" value="UniProtKB-KW"/>
</dbReference>
<dbReference type="Pfam" id="PF00665">
    <property type="entry name" value="rve"/>
    <property type="match status" value="1"/>
</dbReference>
<dbReference type="Gene3D" id="3.30.420.10">
    <property type="entry name" value="Ribonuclease H-like superfamily/Ribonuclease H"/>
    <property type="match status" value="1"/>
</dbReference>
<organism evidence="9">
    <name type="scientific">Tanacetum cinerariifolium</name>
    <name type="common">Dalmatian daisy</name>
    <name type="synonym">Chrysanthemum cinerariifolium</name>
    <dbReference type="NCBI Taxonomy" id="118510"/>
    <lineage>
        <taxon>Eukaryota</taxon>
        <taxon>Viridiplantae</taxon>
        <taxon>Streptophyta</taxon>
        <taxon>Embryophyta</taxon>
        <taxon>Tracheophyta</taxon>
        <taxon>Spermatophyta</taxon>
        <taxon>Magnoliopsida</taxon>
        <taxon>eudicotyledons</taxon>
        <taxon>Gunneridae</taxon>
        <taxon>Pentapetalae</taxon>
        <taxon>asterids</taxon>
        <taxon>campanulids</taxon>
        <taxon>Asterales</taxon>
        <taxon>Asteraceae</taxon>
        <taxon>Asteroideae</taxon>
        <taxon>Anthemideae</taxon>
        <taxon>Anthemidinae</taxon>
        <taxon>Tanacetum</taxon>
    </lineage>
</organism>
<protein>
    <submittedName>
        <fullName evidence="9">Uncharacterized protein</fullName>
    </submittedName>
</protein>
<keyword evidence="5" id="KW-0175">Coiled coil</keyword>
<keyword evidence="2" id="KW-0479">Metal-binding</keyword>
<dbReference type="InterPro" id="IPR001878">
    <property type="entry name" value="Znf_CCHC"/>
</dbReference>
<gene>
    <name evidence="9" type="ORF">Tci_006513</name>
</gene>
<keyword evidence="4" id="KW-0862">Zinc</keyword>
<dbReference type="PROSITE" id="PS50158">
    <property type="entry name" value="ZF_CCHC"/>
    <property type="match status" value="1"/>
</dbReference>
<feature type="region of interest" description="Disordered" evidence="6">
    <location>
        <begin position="2042"/>
        <end position="2063"/>
    </location>
</feature>
<evidence type="ECO:0000256" key="3">
    <source>
        <dbReference type="ARBA" id="ARBA00022801"/>
    </source>
</evidence>
<dbReference type="GO" id="GO:0008270">
    <property type="term" value="F:zinc ion binding"/>
    <property type="evidence" value="ECO:0007669"/>
    <property type="project" value="UniProtKB-KW"/>
</dbReference>
<reference evidence="9" key="1">
    <citation type="journal article" date="2019" name="Sci. Rep.">
        <title>Draft genome of Tanacetum cinerariifolium, the natural source of mosquito coil.</title>
        <authorList>
            <person name="Yamashiro T."/>
            <person name="Shiraishi A."/>
            <person name="Satake H."/>
            <person name="Nakayama K."/>
        </authorList>
    </citation>
    <scope>NUCLEOTIDE SEQUENCE</scope>
</reference>